<keyword evidence="4" id="KW-1185">Reference proteome</keyword>
<feature type="chain" id="PRO_5032512922" description="Antifreeze protein" evidence="2">
    <location>
        <begin position="23"/>
        <end position="621"/>
    </location>
</feature>
<proteinExistence type="predicted"/>
<protein>
    <recommendedName>
        <fullName evidence="5">Antifreeze protein</fullName>
    </recommendedName>
</protein>
<dbReference type="RefSeq" id="WP_160772353.1">
    <property type="nucleotide sequence ID" value="NZ_WTYV01000005.1"/>
</dbReference>
<evidence type="ECO:0000313" key="4">
    <source>
        <dbReference type="Proteomes" id="UP000466966"/>
    </source>
</evidence>
<feature type="compositionally biased region" description="Low complexity" evidence="1">
    <location>
        <begin position="45"/>
        <end position="79"/>
    </location>
</feature>
<comment type="caution">
    <text evidence="3">The sequence shown here is derived from an EMBL/GenBank/DDBJ whole genome shotgun (WGS) entry which is preliminary data.</text>
</comment>
<name>A0A844Z3H1_9SPHN</name>
<feature type="region of interest" description="Disordered" evidence="1">
    <location>
        <begin position="27"/>
        <end position="83"/>
    </location>
</feature>
<accession>A0A844Z3H1</accession>
<evidence type="ECO:0008006" key="5">
    <source>
        <dbReference type="Google" id="ProtNLM"/>
    </source>
</evidence>
<dbReference type="EMBL" id="WTYV01000005">
    <property type="protein sequence ID" value="MXO72413.1"/>
    <property type="molecule type" value="Genomic_DNA"/>
</dbReference>
<dbReference type="Proteomes" id="UP000466966">
    <property type="component" value="Unassembled WGS sequence"/>
</dbReference>
<sequence length="621" mass="64403">MRRAGLLLGGVMLALTSSLAFAQPEDLLPDVFNDPPPQPAPAPGPRATQAPQPRQTVAPRPAAPAAGAAPSVSAPVVQPLPGEGGAPASDAVLAGLPADFPSLAELEAMEEDELNEVLGLKPKFDVPPGARRALERIGVISSGEGGFAYNSLAGQPAALVRAALAGTRGPMVSRWGHILVRRALASRLNAPAGMSPVEFAAMRAKVLNGMGEMAVARSLVQDVEGSNYDRALTDAAFDAYVGTGDFLGICPIGELQPTIREDGEWTMAKAMCDAYEGDTRDAYRRLQRVLGAEGTLEIDVRLAQRFAGAAGEGDRAVNIEWDGVDDLTPWRFALANALGEPVPDSLGNSLSPPLAISAALTPAVPLLTRLTAADVAGARGVFSTSAMVDLYGQLYASDTVDDAAKQPAILLRNAYVAADPAGRMGAMRRLWEGDSYGRRVLTAYAAARVPVDAALADDAGDLIASMLAAGLDRNAARWANVVEEGSLGWALIALSNPQGGAVDAGAVSGFYNDDDSEDSRKSAFLVAGLAGLGRLDEGAANDLAGDIGFSLGGSTAWSERIDRAGQLRNPALVALLAGVGMQGDGWQRMTPRHLFHIVRALNASGLQAEARMIAAEAVARG</sequence>
<feature type="signal peptide" evidence="2">
    <location>
        <begin position="1"/>
        <end position="22"/>
    </location>
</feature>
<dbReference type="OrthoDB" id="7388088at2"/>
<reference evidence="3 4" key="1">
    <citation type="submission" date="2019-12" db="EMBL/GenBank/DDBJ databases">
        <title>Genomic-based taxomic classification of the family Erythrobacteraceae.</title>
        <authorList>
            <person name="Xu L."/>
        </authorList>
    </citation>
    <scope>NUCLEOTIDE SEQUENCE [LARGE SCALE GENOMIC DNA]</scope>
    <source>
        <strain evidence="3 4">M0322</strain>
    </source>
</reference>
<evidence type="ECO:0000313" key="3">
    <source>
        <dbReference type="EMBL" id="MXO72413.1"/>
    </source>
</evidence>
<feature type="compositionally biased region" description="Pro residues" evidence="1">
    <location>
        <begin position="34"/>
        <end position="44"/>
    </location>
</feature>
<gene>
    <name evidence="3" type="ORF">GRI99_12320</name>
</gene>
<organism evidence="3 4">
    <name type="scientific">Alteraurantiacibacter buctensis</name>
    <dbReference type="NCBI Taxonomy" id="1503981"/>
    <lineage>
        <taxon>Bacteria</taxon>
        <taxon>Pseudomonadati</taxon>
        <taxon>Pseudomonadota</taxon>
        <taxon>Alphaproteobacteria</taxon>
        <taxon>Sphingomonadales</taxon>
        <taxon>Erythrobacteraceae</taxon>
        <taxon>Alteraurantiacibacter</taxon>
    </lineage>
</organism>
<keyword evidence="2" id="KW-0732">Signal</keyword>
<evidence type="ECO:0000256" key="1">
    <source>
        <dbReference type="SAM" id="MobiDB-lite"/>
    </source>
</evidence>
<evidence type="ECO:0000256" key="2">
    <source>
        <dbReference type="SAM" id="SignalP"/>
    </source>
</evidence>
<dbReference type="AlphaFoldDB" id="A0A844Z3H1"/>